<dbReference type="InterPro" id="IPR013656">
    <property type="entry name" value="PAS_4"/>
</dbReference>
<dbReference type="AlphaFoldDB" id="A0A4R6DUB6"/>
<dbReference type="SUPFAM" id="SSF55785">
    <property type="entry name" value="PYP-like sensor domain (PAS domain)"/>
    <property type="match status" value="2"/>
</dbReference>
<dbReference type="InterPro" id="IPR000700">
    <property type="entry name" value="PAS-assoc_C"/>
</dbReference>
<feature type="domain" description="PAS" evidence="3">
    <location>
        <begin position="39"/>
        <end position="109"/>
    </location>
</feature>
<dbReference type="InterPro" id="IPR052155">
    <property type="entry name" value="Biofilm_reg_signaling"/>
</dbReference>
<name>A0A4R6DUB6_9RHOO</name>
<dbReference type="RefSeq" id="WP_133593767.1">
    <property type="nucleotide sequence ID" value="NZ_SNVV01000016.1"/>
</dbReference>
<accession>A0A4R6DUB6</accession>
<sequence>MNNPSQPPKPPPDNPPPLPVSMTNSATPERDIAQALDAATLDLCALTDAAPGVSVLIDREGRILVLNRAGAERFGVGQQAAIGTNLFSYFPAEVAESRRQRLQRLLADRQPLVFEDERAGLCYRNSAVPVIDRDGEIRRIAVFSEDITERWTAERRLRDSEARYRFIAENTEDVVWQLDTDMRFVFISSADERMRGVPREQVVGRHVTEVFGQRGRAILAEAMERRRQQEARGEEVSASFRFEAPQLRHDDTEVWTEVVSTRVYDEAGRLTGYIGVSRNIEARRRYQSTLEDVNRRLRAQLEEISALQAELKDKAVRDPLTGLYNRHYLHETLPRELARARREAYPLAMVMVDLDYFKAINDTYGHVTGDQAITQAARVLQKLARESDLVCRYGGEEFLAVLPRMALDEALQRAERWRDAISQATLHKFGTEIRLTASFGVAVFPEHATGGEALLQCADAALYGSKDHGRNRVKAYQPGMSTG</sequence>
<dbReference type="SMART" id="SM00267">
    <property type="entry name" value="GGDEF"/>
    <property type="match status" value="1"/>
</dbReference>
<dbReference type="EMBL" id="SNVV01000016">
    <property type="protein sequence ID" value="TDN48189.1"/>
    <property type="molecule type" value="Genomic_DNA"/>
</dbReference>
<feature type="domain" description="PAS" evidence="3">
    <location>
        <begin position="160"/>
        <end position="230"/>
    </location>
</feature>
<dbReference type="NCBIfam" id="TIGR00229">
    <property type="entry name" value="sensory_box"/>
    <property type="match status" value="2"/>
</dbReference>
<evidence type="ECO:0000313" key="7">
    <source>
        <dbReference type="Proteomes" id="UP000295129"/>
    </source>
</evidence>
<feature type="coiled-coil region" evidence="1">
    <location>
        <begin position="283"/>
        <end position="317"/>
    </location>
</feature>
<feature type="compositionally biased region" description="Pro residues" evidence="2">
    <location>
        <begin position="1"/>
        <end position="19"/>
    </location>
</feature>
<dbReference type="InterPro" id="IPR013767">
    <property type="entry name" value="PAS_fold"/>
</dbReference>
<dbReference type="InterPro" id="IPR029787">
    <property type="entry name" value="Nucleotide_cyclase"/>
</dbReference>
<dbReference type="PROSITE" id="PS50113">
    <property type="entry name" value="PAC"/>
    <property type="match status" value="2"/>
</dbReference>
<feature type="domain" description="PAC" evidence="4">
    <location>
        <begin position="240"/>
        <end position="292"/>
    </location>
</feature>
<dbReference type="Pfam" id="PF08448">
    <property type="entry name" value="PAS_4"/>
    <property type="match status" value="1"/>
</dbReference>
<dbReference type="CDD" id="cd01949">
    <property type="entry name" value="GGDEF"/>
    <property type="match status" value="1"/>
</dbReference>
<dbReference type="OrthoDB" id="8522032at2"/>
<organism evidence="6 7">
    <name type="scientific">Azoarcus indigens</name>
    <dbReference type="NCBI Taxonomy" id="29545"/>
    <lineage>
        <taxon>Bacteria</taxon>
        <taxon>Pseudomonadati</taxon>
        <taxon>Pseudomonadota</taxon>
        <taxon>Betaproteobacteria</taxon>
        <taxon>Rhodocyclales</taxon>
        <taxon>Zoogloeaceae</taxon>
        <taxon>Azoarcus</taxon>
    </lineage>
</organism>
<dbReference type="GO" id="GO:0006355">
    <property type="term" value="P:regulation of DNA-templated transcription"/>
    <property type="evidence" value="ECO:0007669"/>
    <property type="project" value="InterPro"/>
</dbReference>
<dbReference type="Pfam" id="PF00990">
    <property type="entry name" value="GGDEF"/>
    <property type="match status" value="1"/>
</dbReference>
<reference evidence="6 7" key="1">
    <citation type="submission" date="2019-03" db="EMBL/GenBank/DDBJ databases">
        <title>Genomic Encyclopedia of Type Strains, Phase IV (KMG-IV): sequencing the most valuable type-strain genomes for metagenomic binning, comparative biology and taxonomic classification.</title>
        <authorList>
            <person name="Goeker M."/>
        </authorList>
    </citation>
    <scope>NUCLEOTIDE SEQUENCE [LARGE SCALE GENOMIC DNA]</scope>
    <source>
        <strain evidence="6 7">DSM 12121</strain>
    </source>
</reference>
<dbReference type="Pfam" id="PF00989">
    <property type="entry name" value="PAS"/>
    <property type="match status" value="1"/>
</dbReference>
<dbReference type="Gene3D" id="3.30.70.270">
    <property type="match status" value="1"/>
</dbReference>
<evidence type="ECO:0000259" key="3">
    <source>
        <dbReference type="PROSITE" id="PS50112"/>
    </source>
</evidence>
<evidence type="ECO:0000256" key="2">
    <source>
        <dbReference type="SAM" id="MobiDB-lite"/>
    </source>
</evidence>
<dbReference type="InterPro" id="IPR035965">
    <property type="entry name" value="PAS-like_dom_sf"/>
</dbReference>
<dbReference type="SMART" id="SM00086">
    <property type="entry name" value="PAC"/>
    <property type="match status" value="1"/>
</dbReference>
<proteinExistence type="predicted"/>
<feature type="region of interest" description="Disordered" evidence="2">
    <location>
        <begin position="1"/>
        <end position="25"/>
    </location>
</feature>
<dbReference type="FunFam" id="3.30.70.270:FF:000001">
    <property type="entry name" value="Diguanylate cyclase domain protein"/>
    <property type="match status" value="1"/>
</dbReference>
<gene>
    <name evidence="6" type="ORF">C7389_11694</name>
</gene>
<keyword evidence="1" id="KW-0175">Coiled coil</keyword>
<evidence type="ECO:0000256" key="1">
    <source>
        <dbReference type="SAM" id="Coils"/>
    </source>
</evidence>
<dbReference type="InterPro" id="IPR001610">
    <property type="entry name" value="PAC"/>
</dbReference>
<dbReference type="Proteomes" id="UP000295129">
    <property type="component" value="Unassembled WGS sequence"/>
</dbReference>
<dbReference type="NCBIfam" id="TIGR00254">
    <property type="entry name" value="GGDEF"/>
    <property type="match status" value="1"/>
</dbReference>
<feature type="domain" description="GGDEF" evidence="5">
    <location>
        <begin position="345"/>
        <end position="478"/>
    </location>
</feature>
<dbReference type="InterPro" id="IPR043128">
    <property type="entry name" value="Rev_trsase/Diguanyl_cyclase"/>
</dbReference>
<feature type="domain" description="PAC" evidence="4">
    <location>
        <begin position="96"/>
        <end position="159"/>
    </location>
</feature>
<evidence type="ECO:0000259" key="4">
    <source>
        <dbReference type="PROSITE" id="PS50113"/>
    </source>
</evidence>
<dbReference type="PROSITE" id="PS50887">
    <property type="entry name" value="GGDEF"/>
    <property type="match status" value="1"/>
</dbReference>
<dbReference type="SUPFAM" id="SSF55073">
    <property type="entry name" value="Nucleotide cyclase"/>
    <property type="match status" value="1"/>
</dbReference>
<dbReference type="GO" id="GO:0003824">
    <property type="term" value="F:catalytic activity"/>
    <property type="evidence" value="ECO:0007669"/>
    <property type="project" value="UniProtKB-ARBA"/>
</dbReference>
<protein>
    <submittedName>
        <fullName evidence="6">PAS domain S-box-containing protein/diguanylate cyclase (GGDEF)-like protein</fullName>
    </submittedName>
</protein>
<evidence type="ECO:0000313" key="6">
    <source>
        <dbReference type="EMBL" id="TDN48189.1"/>
    </source>
</evidence>
<evidence type="ECO:0000259" key="5">
    <source>
        <dbReference type="PROSITE" id="PS50887"/>
    </source>
</evidence>
<dbReference type="PANTHER" id="PTHR44757:SF2">
    <property type="entry name" value="BIOFILM ARCHITECTURE MAINTENANCE PROTEIN MBAA"/>
    <property type="match status" value="1"/>
</dbReference>
<dbReference type="CDD" id="cd00130">
    <property type="entry name" value="PAS"/>
    <property type="match status" value="2"/>
</dbReference>
<dbReference type="PROSITE" id="PS50112">
    <property type="entry name" value="PAS"/>
    <property type="match status" value="2"/>
</dbReference>
<dbReference type="SMART" id="SM00091">
    <property type="entry name" value="PAS"/>
    <property type="match status" value="2"/>
</dbReference>
<dbReference type="PANTHER" id="PTHR44757">
    <property type="entry name" value="DIGUANYLATE CYCLASE DGCP"/>
    <property type="match status" value="1"/>
</dbReference>
<dbReference type="Gene3D" id="3.30.450.20">
    <property type="entry name" value="PAS domain"/>
    <property type="match status" value="2"/>
</dbReference>
<comment type="caution">
    <text evidence="6">The sequence shown here is derived from an EMBL/GenBank/DDBJ whole genome shotgun (WGS) entry which is preliminary data.</text>
</comment>
<dbReference type="InterPro" id="IPR000014">
    <property type="entry name" value="PAS"/>
</dbReference>
<dbReference type="InterPro" id="IPR000160">
    <property type="entry name" value="GGDEF_dom"/>
</dbReference>
<keyword evidence="7" id="KW-1185">Reference proteome</keyword>